<sequence length="78" mass="8181">MQLSDQALSILAFAAYHQLESGDVVSEVVLDDGKGHKASAKGVEELQEAGLLTVNGSRGTFTDEGAAKLKAVVDSLRH</sequence>
<name>A0A6M1SJJ3_9HYPH</name>
<evidence type="ECO:0000313" key="2">
    <source>
        <dbReference type="Proteomes" id="UP000474802"/>
    </source>
</evidence>
<proteinExistence type="predicted"/>
<reference evidence="1 2" key="1">
    <citation type="submission" date="2020-02" db="EMBL/GenBank/DDBJ databases">
        <authorList>
            <person name="Khan S.A."/>
            <person name="Jeon C.O."/>
            <person name="Chun B.H."/>
        </authorList>
    </citation>
    <scope>NUCLEOTIDE SEQUENCE [LARGE SCALE GENOMIC DNA]</scope>
    <source>
        <strain evidence="1 2">H239</strain>
    </source>
</reference>
<reference evidence="1 2" key="2">
    <citation type="submission" date="2020-03" db="EMBL/GenBank/DDBJ databases">
        <title>Devosia chinhatensis sp. nov., isolated from a hexachlorocyclohexane (HCH) dump site in India.</title>
        <authorList>
            <person name="Kumar M."/>
            <person name="Lal R."/>
        </authorList>
    </citation>
    <scope>NUCLEOTIDE SEQUENCE [LARGE SCALE GENOMIC DNA]</scope>
    <source>
        <strain evidence="1 2">H239</strain>
    </source>
</reference>
<gene>
    <name evidence="1" type="ORF">G5575_06605</name>
</gene>
<keyword evidence="2" id="KW-1185">Reference proteome</keyword>
<evidence type="ECO:0000313" key="1">
    <source>
        <dbReference type="EMBL" id="NGP17378.1"/>
    </source>
</evidence>
<protein>
    <recommendedName>
        <fullName evidence="3">TIGR02647 family protein</fullName>
    </recommendedName>
</protein>
<dbReference type="RefSeq" id="WP_164533567.1">
    <property type="nucleotide sequence ID" value="NZ_JAALFG010000001.1"/>
</dbReference>
<organism evidence="1 2">
    <name type="scientific">Devosia aurantiaca</name>
    <dbReference type="NCBI Taxonomy" id="2714858"/>
    <lineage>
        <taxon>Bacteria</taxon>
        <taxon>Pseudomonadati</taxon>
        <taxon>Pseudomonadota</taxon>
        <taxon>Alphaproteobacteria</taxon>
        <taxon>Hyphomicrobiales</taxon>
        <taxon>Devosiaceae</taxon>
        <taxon>Devosia</taxon>
    </lineage>
</organism>
<dbReference type="EMBL" id="JAALFG010000001">
    <property type="protein sequence ID" value="NGP17378.1"/>
    <property type="molecule type" value="Genomic_DNA"/>
</dbReference>
<dbReference type="AlphaFoldDB" id="A0A6M1SJJ3"/>
<accession>A0A6M1SJJ3</accession>
<evidence type="ECO:0008006" key="3">
    <source>
        <dbReference type="Google" id="ProtNLM"/>
    </source>
</evidence>
<comment type="caution">
    <text evidence="1">The sequence shown here is derived from an EMBL/GenBank/DDBJ whole genome shotgun (WGS) entry which is preliminary data.</text>
</comment>
<dbReference type="Proteomes" id="UP000474802">
    <property type="component" value="Unassembled WGS sequence"/>
</dbReference>